<reference evidence="2" key="1">
    <citation type="journal article" date="2013" name="PLoS Genet.">
        <title>The genome of Spraguea lophii and the basis of host-microsporidian interactions.</title>
        <authorList>
            <person name="Campbell S.E."/>
            <person name="Williams T.A."/>
            <person name="Yousuf A."/>
            <person name="Soanes D.M."/>
            <person name="Paszkiewicz K.H."/>
            <person name="Williams B.A.P."/>
        </authorList>
    </citation>
    <scope>NUCLEOTIDE SEQUENCE [LARGE SCALE GENOMIC DNA]</scope>
    <source>
        <strain evidence="2">42_110</strain>
    </source>
</reference>
<dbReference type="VEuPathDB" id="MicrosporidiaDB:SLOPH_1107"/>
<evidence type="ECO:0000313" key="2">
    <source>
        <dbReference type="Proteomes" id="UP000014978"/>
    </source>
</evidence>
<name>S7XVT7_SPRLO</name>
<gene>
    <name evidence="1" type="ORF">SLOPH_1107</name>
</gene>
<accession>S7XVT7</accession>
<dbReference type="InParanoid" id="S7XVT7"/>
<comment type="caution">
    <text evidence="1">The sequence shown here is derived from an EMBL/GenBank/DDBJ whole genome shotgun (WGS) entry which is preliminary data.</text>
</comment>
<protein>
    <submittedName>
        <fullName evidence="1">Uncharacterized protein</fullName>
    </submittedName>
</protein>
<keyword evidence="2" id="KW-1185">Reference proteome</keyword>
<dbReference type="EMBL" id="ATCN01000049">
    <property type="protein sequence ID" value="EPR80003.1"/>
    <property type="molecule type" value="Genomic_DNA"/>
</dbReference>
<sequence length="368" mass="44472">MKINEIYHIVENRLEFYENDENKLFSKMLQSNKKFSRLYFYFNKIPFDMIDNKNICEEHIRKLIEIIKRYTKCEQCIIDINTGKYYTNNVSNGLENYFLPIEEVFGNDKNVFLDRLYFLLLRKFVNKNENNNSIKFIDSILKNNKILSFINYLKFSLSTNKILFINAFLKENEMCILQHLFELYKEKKYIDMSHTIKDYLRVRRDIEDTRNNKCINSCPNCDRNIVCSQNIIIQKVNKKYFIDKKVLYTFIKRNVFYKDISKFLLQIDAIVDLNVLEDLSENEIQIIEEYIKHKKFINASAFYKLTDSKLLLLIKINKKILKVLDPFELNASINNEIIKRYGIESYKYYLFYKSLKELRCNSIVKEYM</sequence>
<evidence type="ECO:0000313" key="1">
    <source>
        <dbReference type="EMBL" id="EPR80003.1"/>
    </source>
</evidence>
<dbReference type="HOGENOM" id="CLU_753495_0_0_1"/>
<organism evidence="1 2">
    <name type="scientific">Spraguea lophii (strain 42_110)</name>
    <name type="common">Microsporidian parasite</name>
    <dbReference type="NCBI Taxonomy" id="1358809"/>
    <lineage>
        <taxon>Eukaryota</taxon>
        <taxon>Fungi</taxon>
        <taxon>Fungi incertae sedis</taxon>
        <taxon>Microsporidia</taxon>
        <taxon>Spragueidae</taxon>
        <taxon>Spraguea</taxon>
    </lineage>
</organism>
<dbReference type="AlphaFoldDB" id="S7XVT7"/>
<feature type="non-terminal residue" evidence="1">
    <location>
        <position position="368"/>
    </location>
</feature>
<proteinExistence type="predicted"/>
<dbReference type="Proteomes" id="UP000014978">
    <property type="component" value="Unassembled WGS sequence"/>
</dbReference>